<evidence type="ECO:0000256" key="13">
    <source>
        <dbReference type="SAM" id="Phobius"/>
    </source>
</evidence>
<comment type="caution">
    <text evidence="15">The sequence shown here is derived from an EMBL/GenBank/DDBJ whole genome shotgun (WGS) entry which is preliminary data.</text>
</comment>
<keyword evidence="3" id="KW-0813">Transport</keyword>
<evidence type="ECO:0000256" key="8">
    <source>
        <dbReference type="ARBA" id="ARBA00022842"/>
    </source>
</evidence>
<dbReference type="InterPro" id="IPR001757">
    <property type="entry name" value="P_typ_ATPase"/>
</dbReference>
<dbReference type="Proteomes" id="UP000248745">
    <property type="component" value="Unassembled WGS sequence"/>
</dbReference>
<dbReference type="GO" id="GO:0055070">
    <property type="term" value="P:copper ion homeostasis"/>
    <property type="evidence" value="ECO:0007669"/>
    <property type="project" value="TreeGrafter"/>
</dbReference>
<keyword evidence="4" id="KW-1003">Cell membrane</keyword>
<feature type="transmembrane region" description="Helical" evidence="13">
    <location>
        <begin position="435"/>
        <end position="453"/>
    </location>
</feature>
<dbReference type="InterPro" id="IPR018303">
    <property type="entry name" value="ATPase_P-typ_P_site"/>
</dbReference>
<evidence type="ECO:0000313" key="16">
    <source>
        <dbReference type="Proteomes" id="UP000248745"/>
    </source>
</evidence>
<dbReference type="Gene3D" id="3.40.50.1000">
    <property type="entry name" value="HAD superfamily/HAD-like"/>
    <property type="match status" value="1"/>
</dbReference>
<dbReference type="AlphaFoldDB" id="A0A2W2A7X2"/>
<feature type="transmembrane region" description="Helical" evidence="13">
    <location>
        <begin position="775"/>
        <end position="800"/>
    </location>
</feature>
<evidence type="ECO:0000256" key="9">
    <source>
        <dbReference type="ARBA" id="ARBA00022967"/>
    </source>
</evidence>
<accession>A0A2W2A7X2</accession>
<dbReference type="InterPro" id="IPR059000">
    <property type="entry name" value="ATPase_P-type_domA"/>
</dbReference>
<organism evidence="15 16">
    <name type="scientific">Taibaiella soli</name>
    <dbReference type="NCBI Taxonomy" id="1649169"/>
    <lineage>
        <taxon>Bacteria</taxon>
        <taxon>Pseudomonadati</taxon>
        <taxon>Bacteroidota</taxon>
        <taxon>Chitinophagia</taxon>
        <taxon>Chitinophagales</taxon>
        <taxon>Chitinophagaceae</taxon>
        <taxon>Taibaiella</taxon>
    </lineage>
</organism>
<dbReference type="GO" id="GO:0016887">
    <property type="term" value="F:ATP hydrolysis activity"/>
    <property type="evidence" value="ECO:0007669"/>
    <property type="project" value="InterPro"/>
</dbReference>
<dbReference type="InterPro" id="IPR036163">
    <property type="entry name" value="HMA_dom_sf"/>
</dbReference>
<feature type="transmembrane region" description="Helical" evidence="13">
    <location>
        <begin position="459"/>
        <end position="481"/>
    </location>
</feature>
<evidence type="ECO:0000256" key="12">
    <source>
        <dbReference type="ARBA" id="ARBA00023136"/>
    </source>
</evidence>
<dbReference type="OrthoDB" id="614385at2"/>
<keyword evidence="9" id="KW-1278">Translocase</keyword>
<dbReference type="CDD" id="cd00371">
    <property type="entry name" value="HMA"/>
    <property type="match status" value="1"/>
</dbReference>
<gene>
    <name evidence="15" type="ORF">DN068_18775</name>
</gene>
<evidence type="ECO:0000259" key="14">
    <source>
        <dbReference type="PROSITE" id="PS50846"/>
    </source>
</evidence>
<keyword evidence="12 13" id="KW-0472">Membrane</keyword>
<evidence type="ECO:0000256" key="5">
    <source>
        <dbReference type="ARBA" id="ARBA00022553"/>
    </source>
</evidence>
<evidence type="ECO:0000313" key="15">
    <source>
        <dbReference type="EMBL" id="PZF71455.1"/>
    </source>
</evidence>
<keyword evidence="6 13" id="KW-0812">Transmembrane</keyword>
<dbReference type="GO" id="GO:0005524">
    <property type="term" value="F:ATP binding"/>
    <property type="evidence" value="ECO:0007669"/>
    <property type="project" value="InterPro"/>
</dbReference>
<evidence type="ECO:0000256" key="6">
    <source>
        <dbReference type="ARBA" id="ARBA00022692"/>
    </source>
</evidence>
<dbReference type="SUPFAM" id="SSF56784">
    <property type="entry name" value="HAD-like"/>
    <property type="match status" value="1"/>
</dbReference>
<dbReference type="Pfam" id="PF00122">
    <property type="entry name" value="E1-E2_ATPase"/>
    <property type="match status" value="1"/>
</dbReference>
<keyword evidence="7" id="KW-0479">Metal-binding</keyword>
<dbReference type="GO" id="GO:0043682">
    <property type="term" value="F:P-type divalent copper transporter activity"/>
    <property type="evidence" value="ECO:0007669"/>
    <property type="project" value="TreeGrafter"/>
</dbReference>
<dbReference type="Gene3D" id="2.70.150.10">
    <property type="entry name" value="Calcium-transporting ATPase, cytoplasmic transduction domain A"/>
    <property type="match status" value="1"/>
</dbReference>
<dbReference type="InterPro" id="IPR021993">
    <property type="entry name" value="ATPase-cat-bd"/>
</dbReference>
<dbReference type="PRINTS" id="PR00943">
    <property type="entry name" value="CUATPASE"/>
</dbReference>
<comment type="subcellular location">
    <subcellularLocation>
        <location evidence="1">Cell membrane</location>
        <topology evidence="1">Multi-pass membrane protein</topology>
    </subcellularLocation>
</comment>
<dbReference type="PANTHER" id="PTHR43520:SF5">
    <property type="entry name" value="CATION-TRANSPORTING P-TYPE ATPASE-RELATED"/>
    <property type="match status" value="1"/>
</dbReference>
<evidence type="ECO:0000256" key="10">
    <source>
        <dbReference type="ARBA" id="ARBA00022989"/>
    </source>
</evidence>
<evidence type="ECO:0000256" key="1">
    <source>
        <dbReference type="ARBA" id="ARBA00004651"/>
    </source>
</evidence>
<keyword evidence="11" id="KW-0406">Ion transport</keyword>
<protein>
    <submittedName>
        <fullName evidence="15">Heavy metal translocating P-type ATPase</fullName>
    </submittedName>
</protein>
<feature type="transmembrane region" description="Helical" evidence="13">
    <location>
        <begin position="183"/>
        <end position="201"/>
    </location>
</feature>
<feature type="domain" description="HMA" evidence="14">
    <location>
        <begin position="99"/>
        <end position="165"/>
    </location>
</feature>
<evidence type="ECO:0000256" key="7">
    <source>
        <dbReference type="ARBA" id="ARBA00022723"/>
    </source>
</evidence>
<dbReference type="Pfam" id="PF00702">
    <property type="entry name" value="Hydrolase"/>
    <property type="match status" value="1"/>
</dbReference>
<keyword evidence="5" id="KW-0597">Phosphoprotein</keyword>
<sequence>MPSTDVILNTTTAGETVICYHCGTACLNRNIATDEKFFCCEGCLLVYEILNKNGLCDYYKLQNHPGLSQIKAGRQDKYAFLDEASVAAQLYSFTDGNHTVVNLYIPGVHCSSCMWLLEHLQKINPGITDSRLNFTSKELTVRFNLEKISLRSVVELLATIGYPPYISLDNTQDKKPKGNSARIYKLGIAGFCFGNIMMMSFPEYFSLTSGMEKQYTELFRYLNLGLALPVFFYCASEFWINAWKGLQQKMLNIDAPIALAILITFTRSIYEIATHTGSGFLDSMSGIIFFMLVGRVIQERVYSSISFHRDYKAYFPIAVSVLTETGTAIRNIQELKENDVVQLHHDEIIPADGMIVKGEARIDYSFVTGESDPVIKEKGDTVYAGGRQTGTELTICITKPVASSYLTSLWNHHSFQKNKHTKNNKESAVHVLSKYFTYVLFALALITGIFWAFRDPSKILPSVSAMLIVACPCALLLSATYTNGNLLRLFSNNGLFLRDADVIEPLGKIDNIVFDKTGTLTECNDKTALTGAVFSAEELASIFTVANSSQHPYSRALVRFLGKYPLQRVTSWQEYTGKGIEATVNGSRIKIGSASFLGIAPTPDHANVYISVDEKKIAAFRFYAGLRTGVPDMLRQLRNKFRLSLLSGDNEREKELVQSLFDSGGQLLFNRKPIDKLHYIASLQEKDANVLMIGDGLNDAGALQQSNVGITLADDINNFTPSCDAILSAGSFTSLPAILNLARNGRAIIRFSFFISVIYNVIGLSFAVQGKLNPLLAAILMPVSTLSIVLITTGLTYFAARLNGLGKQSKPEVN</sequence>
<keyword evidence="16" id="KW-1185">Reference proteome</keyword>
<dbReference type="GO" id="GO:0005886">
    <property type="term" value="C:plasma membrane"/>
    <property type="evidence" value="ECO:0007669"/>
    <property type="project" value="UniProtKB-SubCell"/>
</dbReference>
<dbReference type="InterPro" id="IPR023299">
    <property type="entry name" value="ATPase_P-typ_cyto_dom_N"/>
</dbReference>
<reference evidence="15 16" key="1">
    <citation type="submission" date="2018-06" db="EMBL/GenBank/DDBJ databases">
        <title>Mucibacter soli gen. nov., sp. nov., a new member of the family Chitinophagaceae producing mucin.</title>
        <authorList>
            <person name="Kim M.-K."/>
            <person name="Park S."/>
            <person name="Kim T.-S."/>
            <person name="Joung Y."/>
            <person name="Han J.-H."/>
            <person name="Kim S.B."/>
        </authorList>
    </citation>
    <scope>NUCLEOTIDE SEQUENCE [LARGE SCALE GENOMIC DNA]</scope>
    <source>
        <strain evidence="15 16">R1-15</strain>
    </source>
</reference>
<dbReference type="Gene3D" id="3.30.70.100">
    <property type="match status" value="1"/>
</dbReference>
<feature type="transmembrane region" description="Helical" evidence="13">
    <location>
        <begin position="221"/>
        <end position="239"/>
    </location>
</feature>
<dbReference type="GO" id="GO:0005507">
    <property type="term" value="F:copper ion binding"/>
    <property type="evidence" value="ECO:0007669"/>
    <property type="project" value="TreeGrafter"/>
</dbReference>
<dbReference type="PRINTS" id="PR00119">
    <property type="entry name" value="CATATPASE"/>
</dbReference>
<dbReference type="PANTHER" id="PTHR43520">
    <property type="entry name" value="ATP7, ISOFORM B"/>
    <property type="match status" value="1"/>
</dbReference>
<name>A0A2W2A7X2_9BACT</name>
<dbReference type="NCBIfam" id="TIGR01494">
    <property type="entry name" value="ATPase_P-type"/>
    <property type="match status" value="1"/>
</dbReference>
<evidence type="ECO:0000256" key="4">
    <source>
        <dbReference type="ARBA" id="ARBA00022475"/>
    </source>
</evidence>
<dbReference type="InterPro" id="IPR023214">
    <property type="entry name" value="HAD_sf"/>
</dbReference>
<evidence type="ECO:0000256" key="2">
    <source>
        <dbReference type="ARBA" id="ARBA00006024"/>
    </source>
</evidence>
<evidence type="ECO:0000256" key="3">
    <source>
        <dbReference type="ARBA" id="ARBA00022448"/>
    </source>
</evidence>
<dbReference type="RefSeq" id="WP_111000601.1">
    <property type="nucleotide sequence ID" value="NZ_QKTW01000025.1"/>
</dbReference>
<dbReference type="InterPro" id="IPR008250">
    <property type="entry name" value="ATPase_P-typ_transduc_dom_A_sf"/>
</dbReference>
<dbReference type="SUPFAM" id="SSF55008">
    <property type="entry name" value="HMA, heavy metal-associated domain"/>
    <property type="match status" value="1"/>
</dbReference>
<dbReference type="InterPro" id="IPR006121">
    <property type="entry name" value="HMA_dom"/>
</dbReference>
<dbReference type="Pfam" id="PF12156">
    <property type="entry name" value="ATPase-cat_bd"/>
    <property type="match status" value="1"/>
</dbReference>
<evidence type="ECO:0000256" key="11">
    <source>
        <dbReference type="ARBA" id="ARBA00023065"/>
    </source>
</evidence>
<dbReference type="InterPro" id="IPR036412">
    <property type="entry name" value="HAD-like_sf"/>
</dbReference>
<comment type="similarity">
    <text evidence="2">Belongs to the cation transport ATPase (P-type) (TC 3.A.3) family. Type IB subfamily.</text>
</comment>
<dbReference type="SUPFAM" id="SSF81653">
    <property type="entry name" value="Calcium ATPase, transduction domain A"/>
    <property type="match status" value="1"/>
</dbReference>
<dbReference type="PROSITE" id="PS50846">
    <property type="entry name" value="HMA_2"/>
    <property type="match status" value="1"/>
</dbReference>
<keyword evidence="8" id="KW-0460">Magnesium</keyword>
<dbReference type="Gene3D" id="3.40.1110.10">
    <property type="entry name" value="Calcium-transporting ATPase, cytoplasmic domain N"/>
    <property type="match status" value="1"/>
</dbReference>
<proteinExistence type="inferred from homology"/>
<keyword evidence="10 13" id="KW-1133">Transmembrane helix</keyword>
<feature type="transmembrane region" description="Helical" evidence="13">
    <location>
        <begin position="276"/>
        <end position="297"/>
    </location>
</feature>
<dbReference type="EMBL" id="QKTW01000025">
    <property type="protein sequence ID" value="PZF71455.1"/>
    <property type="molecule type" value="Genomic_DNA"/>
</dbReference>
<dbReference type="PROSITE" id="PS00154">
    <property type="entry name" value="ATPASE_E1_E2"/>
    <property type="match status" value="1"/>
</dbReference>
<feature type="transmembrane region" description="Helical" evidence="13">
    <location>
        <begin position="748"/>
        <end position="769"/>
    </location>
</feature>